<evidence type="ECO:0000256" key="1">
    <source>
        <dbReference type="ARBA" id="ARBA00004123"/>
    </source>
</evidence>
<dbReference type="Proteomes" id="UP001165120">
    <property type="component" value="Unassembled WGS sequence"/>
</dbReference>
<name>A0A9W6T254_CANBO</name>
<evidence type="ECO:0000256" key="3">
    <source>
        <dbReference type="ARBA" id="ARBA00006172"/>
    </source>
</evidence>
<organism evidence="8 9">
    <name type="scientific">Candida boidinii</name>
    <name type="common">Yeast</name>
    <dbReference type="NCBI Taxonomy" id="5477"/>
    <lineage>
        <taxon>Eukaryota</taxon>
        <taxon>Fungi</taxon>
        <taxon>Dikarya</taxon>
        <taxon>Ascomycota</taxon>
        <taxon>Saccharomycotina</taxon>
        <taxon>Pichiomycetes</taxon>
        <taxon>Pichiales</taxon>
        <taxon>Pichiaceae</taxon>
        <taxon>Ogataea</taxon>
        <taxon>Ogataea/Candida clade</taxon>
    </lineage>
</organism>
<accession>A0A9W6T254</accession>
<evidence type="ECO:0000256" key="6">
    <source>
        <dbReference type="ARBA" id="ARBA00023242"/>
    </source>
</evidence>
<feature type="region of interest" description="Disordered" evidence="7">
    <location>
        <begin position="344"/>
        <end position="368"/>
    </location>
</feature>
<dbReference type="InterPro" id="IPR039924">
    <property type="entry name" value="ICln/Lot5/Saf5"/>
</dbReference>
<evidence type="ECO:0000256" key="7">
    <source>
        <dbReference type="SAM" id="MobiDB-lite"/>
    </source>
</evidence>
<sequence>MTRNLPSIRVITDPPTVENTISITEYKKYAPSTFGLDDKTVLYSGGHNFKLKIQALVVSESEKLVLPFQLNPTRSSQRTLNLNEFENFGIQFSQDLDEIKNQMKVSEDFLVPITIKCWFFVLNSNVIIWLDSLKFGFEIPYYDIILFAYTNKSEGVSNIQSPEIYFQFNCNGVFEELLDTATENAQLNNGEKDDSMLSSYLIPESGITGSTSNNSVPSVFTSLFYNDTNDQMQKIYQSLLECSSLFPASFSDDSEEEGGVDHDEATTIIEENFKGDTNIERSIPQFYNGGLPNVPTMSNTTPSGLIGSTVILHNSGCADDLGEDDLDDQTCATTDGGMDVDVIGGFTSTGTKRRPDEGEDFDDKRSKK</sequence>
<proteinExistence type="inferred from homology"/>
<evidence type="ECO:0000313" key="9">
    <source>
        <dbReference type="Proteomes" id="UP001165120"/>
    </source>
</evidence>
<evidence type="ECO:0000313" key="8">
    <source>
        <dbReference type="EMBL" id="GME71975.1"/>
    </source>
</evidence>
<dbReference type="Gene3D" id="2.30.29.30">
    <property type="entry name" value="Pleckstrin-homology domain (PH domain)/Phosphotyrosine-binding domain (PTB)"/>
    <property type="match status" value="1"/>
</dbReference>
<dbReference type="EMBL" id="BSXN01001178">
    <property type="protein sequence ID" value="GME71975.1"/>
    <property type="molecule type" value="Genomic_DNA"/>
</dbReference>
<gene>
    <name evidence="8" type="ORF">Cboi02_000342200</name>
</gene>
<evidence type="ECO:0000256" key="4">
    <source>
        <dbReference type="ARBA" id="ARBA00015935"/>
    </source>
</evidence>
<evidence type="ECO:0000256" key="5">
    <source>
        <dbReference type="ARBA" id="ARBA00022490"/>
    </source>
</evidence>
<dbReference type="Pfam" id="PF03517">
    <property type="entry name" value="Voldacs"/>
    <property type="match status" value="1"/>
</dbReference>
<keyword evidence="9" id="KW-1185">Reference proteome</keyword>
<keyword evidence="6" id="KW-0539">Nucleus</keyword>
<dbReference type="GO" id="GO:0005634">
    <property type="term" value="C:nucleus"/>
    <property type="evidence" value="ECO:0007669"/>
    <property type="project" value="UniProtKB-SubCell"/>
</dbReference>
<dbReference type="InterPro" id="IPR011993">
    <property type="entry name" value="PH-like_dom_sf"/>
</dbReference>
<comment type="similarity">
    <text evidence="3">Belongs to the LOT5 family.</text>
</comment>
<dbReference type="GO" id="GO:0005737">
    <property type="term" value="C:cytoplasm"/>
    <property type="evidence" value="ECO:0007669"/>
    <property type="project" value="UniProtKB-SubCell"/>
</dbReference>
<reference evidence="8" key="1">
    <citation type="submission" date="2023-04" db="EMBL/GenBank/DDBJ databases">
        <title>Candida boidinii NBRC 10035.</title>
        <authorList>
            <person name="Ichikawa N."/>
            <person name="Sato H."/>
            <person name="Tonouchi N."/>
        </authorList>
    </citation>
    <scope>NUCLEOTIDE SEQUENCE</scope>
    <source>
        <strain evidence="8">NBRC 10035</strain>
    </source>
</reference>
<keyword evidence="5" id="KW-0963">Cytoplasm</keyword>
<comment type="caution">
    <text evidence="8">The sequence shown here is derived from an EMBL/GenBank/DDBJ whole genome shotgun (WGS) entry which is preliminary data.</text>
</comment>
<dbReference type="AlphaFoldDB" id="A0A9W6T254"/>
<comment type="subcellular location">
    <subcellularLocation>
        <location evidence="2">Cytoplasm</location>
    </subcellularLocation>
    <subcellularLocation>
        <location evidence="1">Nucleus</location>
    </subcellularLocation>
</comment>
<evidence type="ECO:0000256" key="2">
    <source>
        <dbReference type="ARBA" id="ARBA00004496"/>
    </source>
</evidence>
<protein>
    <recommendedName>
        <fullName evidence="4">Protein LOT5</fullName>
    </recommendedName>
</protein>